<dbReference type="InterPro" id="IPR059000">
    <property type="entry name" value="ATPase_P-type_domA"/>
</dbReference>
<evidence type="ECO:0000256" key="7">
    <source>
        <dbReference type="ARBA" id="ARBA00022741"/>
    </source>
</evidence>
<evidence type="ECO:0000256" key="11">
    <source>
        <dbReference type="ARBA" id="ARBA00022989"/>
    </source>
</evidence>
<dbReference type="SUPFAM" id="SSF56784">
    <property type="entry name" value="HAD-like"/>
    <property type="match status" value="1"/>
</dbReference>
<comment type="catalytic activity">
    <reaction evidence="15">
        <text>Cd(2+)(in) + ATP + H2O = Cd(2+)(out) + ADP + phosphate + H(+)</text>
        <dbReference type="Rhea" id="RHEA:12132"/>
        <dbReference type="ChEBI" id="CHEBI:15377"/>
        <dbReference type="ChEBI" id="CHEBI:15378"/>
        <dbReference type="ChEBI" id="CHEBI:30616"/>
        <dbReference type="ChEBI" id="CHEBI:43474"/>
        <dbReference type="ChEBI" id="CHEBI:48775"/>
        <dbReference type="ChEBI" id="CHEBI:456216"/>
        <dbReference type="EC" id="7.2.2.21"/>
    </reaction>
</comment>
<dbReference type="NCBIfam" id="TIGR01525">
    <property type="entry name" value="ATPase-IB_hvy"/>
    <property type="match status" value="1"/>
</dbReference>
<dbReference type="InterPro" id="IPR023298">
    <property type="entry name" value="ATPase_P-typ_TM_dom_sf"/>
</dbReference>
<evidence type="ECO:0000256" key="14">
    <source>
        <dbReference type="ARBA" id="ARBA00039103"/>
    </source>
</evidence>
<dbReference type="InterPro" id="IPR023214">
    <property type="entry name" value="HAD_sf"/>
</dbReference>
<evidence type="ECO:0000313" key="18">
    <source>
        <dbReference type="EMBL" id="VYU27446.1"/>
    </source>
</evidence>
<keyword evidence="5 16" id="KW-0812">Transmembrane</keyword>
<keyword evidence="9 16" id="KW-0067">ATP-binding</keyword>
<sequence length="639" mass="69452">MKLFKSETQKTVTFIIISSICLFMSLIQSVDELLHFNLSWVAIILCGLPIIKEAATCLYEEFDIKADVLVSLALIASVIIGEIFAAGEISVIMTIGALLEDLTVQKAQSGIENLVKLTPKQARIIRDNKEIMINADDIEIGDIVRVIAGETIPVDGVIIKGQGSIDESIMNGESLPVDKYVGDDVLSGTINQYSTFDIKATKTSQDSSLKRMIKLVKEADSKKAPIVSLTDRWATWIVVIALVSSIGTYLVTHQILRSVTILVVFCPCALVLATPTAIMAGIGNASKYGILIKGGDVVERLSKIKNIAFDKTGTLTYGKLSVVEYKSFNPDYDDETFLKILASVEAYSEHPLGKAITSYYKENNEELLDIQNFTVNPGKGITANLGEKSILVGNLKLIKDVDINLNKDIINISEEFTKKGCTVIYLSIDNKLIGYVALSDILREEAKEVINYIKSQKINPVMLTGDNKNSAQNIANIVGIDDIHPSLLPEDKMNIIKNLEDSKSQTCMIGDGVNDALALKYSSVGISMGAIGSDIAIEASDVALASDDIKNIPYLLYLSKKTMKTIKLNVTFSLALNFLAIILAMTGILNPVVGALVHNLGSVFVILNSAKLLKTRNNLALNCKTESLFTNESKGALIV</sequence>
<evidence type="ECO:0000256" key="16">
    <source>
        <dbReference type="RuleBase" id="RU362081"/>
    </source>
</evidence>
<comment type="subcellular location">
    <subcellularLocation>
        <location evidence="1">Cell membrane</location>
        <topology evidence="1">Multi-pass membrane protein</topology>
    </subcellularLocation>
</comment>
<dbReference type="RefSeq" id="WP_024037483.1">
    <property type="nucleotide sequence ID" value="NZ_CACRUE010000033.1"/>
</dbReference>
<dbReference type="SFLD" id="SFLDS00003">
    <property type="entry name" value="Haloacid_Dehalogenase"/>
    <property type="match status" value="1"/>
</dbReference>
<evidence type="ECO:0000256" key="13">
    <source>
        <dbReference type="ARBA" id="ARBA00023136"/>
    </source>
</evidence>
<proteinExistence type="inferred from homology"/>
<evidence type="ECO:0000256" key="6">
    <source>
        <dbReference type="ARBA" id="ARBA00022723"/>
    </source>
</evidence>
<evidence type="ECO:0000256" key="8">
    <source>
        <dbReference type="ARBA" id="ARBA00022796"/>
    </source>
</evidence>
<dbReference type="InterPro" id="IPR008250">
    <property type="entry name" value="ATPase_P-typ_transduc_dom_A_sf"/>
</dbReference>
<name>A0A6N3DE37_9FIRM</name>
<dbReference type="NCBIfam" id="TIGR01511">
    <property type="entry name" value="ATPase-IB1_Cu"/>
    <property type="match status" value="1"/>
</dbReference>
<dbReference type="SFLD" id="SFLDG00002">
    <property type="entry name" value="C1.7:_P-type_atpase_like"/>
    <property type="match status" value="1"/>
</dbReference>
<dbReference type="InterPro" id="IPR051014">
    <property type="entry name" value="Cation_Transport_ATPase_IB"/>
</dbReference>
<keyword evidence="8" id="KW-0187">Copper transport</keyword>
<keyword evidence="3 16" id="KW-1003">Cell membrane</keyword>
<evidence type="ECO:0000256" key="5">
    <source>
        <dbReference type="ARBA" id="ARBA00022692"/>
    </source>
</evidence>
<keyword evidence="8" id="KW-0813">Transport</keyword>
<dbReference type="InterPro" id="IPR018303">
    <property type="entry name" value="ATPase_P-typ_P_site"/>
</dbReference>
<dbReference type="PROSITE" id="PS00154">
    <property type="entry name" value="ATPASE_E1_E2"/>
    <property type="match status" value="1"/>
</dbReference>
<keyword evidence="13 16" id="KW-0472">Membrane</keyword>
<reference evidence="18" key="1">
    <citation type="submission" date="2019-11" db="EMBL/GenBank/DDBJ databases">
        <authorList>
            <person name="Feng L."/>
        </authorList>
    </citation>
    <scope>NUCLEOTIDE SEQUENCE</scope>
    <source>
        <strain evidence="18">IbartlettiiLFYP30</strain>
    </source>
</reference>
<dbReference type="EMBL" id="CACRUE010000033">
    <property type="protein sequence ID" value="VYU27446.1"/>
    <property type="molecule type" value="Genomic_DNA"/>
</dbReference>
<accession>A0A6N3DE37</accession>
<dbReference type="PRINTS" id="PR00119">
    <property type="entry name" value="CATATPASE"/>
</dbReference>
<dbReference type="CDD" id="cd02079">
    <property type="entry name" value="P-type_ATPase_HM"/>
    <property type="match status" value="1"/>
</dbReference>
<dbReference type="GO" id="GO:0005524">
    <property type="term" value="F:ATP binding"/>
    <property type="evidence" value="ECO:0007669"/>
    <property type="project" value="UniProtKB-UniRule"/>
</dbReference>
<keyword evidence="18" id="KW-0378">Hydrolase</keyword>
<dbReference type="Gene3D" id="3.40.50.1000">
    <property type="entry name" value="HAD superfamily/HAD-like"/>
    <property type="match status" value="1"/>
</dbReference>
<organism evidence="18">
    <name type="scientific">Intestinibacter bartlettii</name>
    <dbReference type="NCBI Taxonomy" id="261299"/>
    <lineage>
        <taxon>Bacteria</taxon>
        <taxon>Bacillati</taxon>
        <taxon>Bacillota</taxon>
        <taxon>Clostridia</taxon>
        <taxon>Peptostreptococcales</taxon>
        <taxon>Peptostreptococcaceae</taxon>
        <taxon>Intestinibacter</taxon>
    </lineage>
</organism>
<evidence type="ECO:0000256" key="9">
    <source>
        <dbReference type="ARBA" id="ARBA00022840"/>
    </source>
</evidence>
<dbReference type="SFLD" id="SFLDF00027">
    <property type="entry name" value="p-type_atpase"/>
    <property type="match status" value="1"/>
</dbReference>
<evidence type="ECO:0000256" key="12">
    <source>
        <dbReference type="ARBA" id="ARBA00023008"/>
    </source>
</evidence>
<feature type="transmembrane region" description="Helical" evidence="16">
    <location>
        <begin position="258"/>
        <end position="283"/>
    </location>
</feature>
<evidence type="ECO:0000256" key="3">
    <source>
        <dbReference type="ARBA" id="ARBA00022475"/>
    </source>
</evidence>
<dbReference type="AlphaFoldDB" id="A0A6N3DE37"/>
<dbReference type="GO" id="GO:0016887">
    <property type="term" value="F:ATP hydrolysis activity"/>
    <property type="evidence" value="ECO:0007669"/>
    <property type="project" value="InterPro"/>
</dbReference>
<keyword evidence="12" id="KW-0186">Copper</keyword>
<protein>
    <recommendedName>
        <fullName evidence="14">Cd(2+)-exporting ATPase</fullName>
        <ecNumber evidence="14">7.2.2.21</ecNumber>
    </recommendedName>
</protein>
<keyword evidence="11 16" id="KW-1133">Transmembrane helix</keyword>
<feature type="transmembrane region" description="Helical" evidence="16">
    <location>
        <begin position="12"/>
        <end position="30"/>
    </location>
</feature>
<evidence type="ECO:0000256" key="2">
    <source>
        <dbReference type="ARBA" id="ARBA00006024"/>
    </source>
</evidence>
<dbReference type="NCBIfam" id="TIGR01494">
    <property type="entry name" value="ATPase_P-type"/>
    <property type="match status" value="1"/>
</dbReference>
<keyword evidence="6 16" id="KW-0479">Metal-binding</keyword>
<feature type="transmembrane region" description="Helical" evidence="16">
    <location>
        <begin position="233"/>
        <end position="252"/>
    </location>
</feature>
<keyword evidence="7 16" id="KW-0547">Nucleotide-binding</keyword>
<dbReference type="GO" id="GO:0005886">
    <property type="term" value="C:plasma membrane"/>
    <property type="evidence" value="ECO:0007669"/>
    <property type="project" value="UniProtKB-SubCell"/>
</dbReference>
<evidence type="ECO:0000256" key="10">
    <source>
        <dbReference type="ARBA" id="ARBA00022967"/>
    </source>
</evidence>
<evidence type="ECO:0000256" key="15">
    <source>
        <dbReference type="ARBA" id="ARBA00049338"/>
    </source>
</evidence>
<dbReference type="SUPFAM" id="SSF81653">
    <property type="entry name" value="Calcium ATPase, transduction domain A"/>
    <property type="match status" value="1"/>
</dbReference>
<dbReference type="Gene3D" id="3.40.1110.10">
    <property type="entry name" value="Calcium-transporting ATPase, cytoplasmic domain N"/>
    <property type="match status" value="2"/>
</dbReference>
<dbReference type="Pfam" id="PF00122">
    <property type="entry name" value="E1-E2_ATPase"/>
    <property type="match status" value="1"/>
</dbReference>
<dbReference type="Gene3D" id="2.70.150.10">
    <property type="entry name" value="Calcium-transporting ATPase, cytoplasmic transduction domain A"/>
    <property type="match status" value="1"/>
</dbReference>
<keyword evidence="8" id="KW-0406">Ion transport</keyword>
<comment type="similarity">
    <text evidence="2 16">Belongs to the cation transport ATPase (P-type) (TC 3.A.3) family. Type IB subfamily.</text>
</comment>
<feature type="transmembrane region" description="Helical" evidence="16">
    <location>
        <begin position="568"/>
        <end position="589"/>
    </location>
</feature>
<dbReference type="Pfam" id="PF00702">
    <property type="entry name" value="Hydrolase"/>
    <property type="match status" value="1"/>
</dbReference>
<evidence type="ECO:0000256" key="1">
    <source>
        <dbReference type="ARBA" id="ARBA00004651"/>
    </source>
</evidence>
<dbReference type="GO" id="GO:0046872">
    <property type="term" value="F:metal ion binding"/>
    <property type="evidence" value="ECO:0007669"/>
    <property type="project" value="UniProtKB-KW"/>
</dbReference>
<dbReference type="SUPFAM" id="SSF81660">
    <property type="entry name" value="Metal cation-transporting ATPase, ATP-binding domain N"/>
    <property type="match status" value="1"/>
</dbReference>
<dbReference type="InterPro" id="IPR044492">
    <property type="entry name" value="P_typ_ATPase_HD_dom"/>
</dbReference>
<dbReference type="GO" id="GO:0008551">
    <property type="term" value="F:P-type cadmium transporter activity"/>
    <property type="evidence" value="ECO:0007669"/>
    <property type="project" value="UniProtKB-EC"/>
</dbReference>
<dbReference type="SUPFAM" id="SSF81665">
    <property type="entry name" value="Calcium ATPase, transmembrane domain M"/>
    <property type="match status" value="1"/>
</dbReference>
<dbReference type="InterPro" id="IPR036412">
    <property type="entry name" value="HAD-like_sf"/>
</dbReference>
<gene>
    <name evidence="18" type="primary">copA_3</name>
    <name evidence="18" type="ORF">IBLFYP30_02213</name>
</gene>
<feature type="transmembrane region" description="Helical" evidence="16">
    <location>
        <begin position="68"/>
        <end position="99"/>
    </location>
</feature>
<dbReference type="EC" id="7.2.2.21" evidence="14"/>
<dbReference type="PANTHER" id="PTHR48085:SF5">
    <property type="entry name" value="CADMIUM_ZINC-TRANSPORTING ATPASE HMA4-RELATED"/>
    <property type="match status" value="1"/>
</dbReference>
<dbReference type="GO" id="GO:0006825">
    <property type="term" value="P:copper ion transport"/>
    <property type="evidence" value="ECO:0007669"/>
    <property type="project" value="UniProtKB-KW"/>
</dbReference>
<keyword evidence="4" id="KW-0104">Cadmium</keyword>
<feature type="domain" description="P-type ATPase A" evidence="17">
    <location>
        <begin position="116"/>
        <end position="217"/>
    </location>
</feature>
<dbReference type="PANTHER" id="PTHR48085">
    <property type="entry name" value="CADMIUM/ZINC-TRANSPORTING ATPASE HMA2-RELATED"/>
    <property type="match status" value="1"/>
</dbReference>
<dbReference type="InterPro" id="IPR027256">
    <property type="entry name" value="P-typ_ATPase_IB"/>
</dbReference>
<keyword evidence="10" id="KW-1278">Translocase</keyword>
<dbReference type="InterPro" id="IPR001757">
    <property type="entry name" value="P_typ_ATPase"/>
</dbReference>
<evidence type="ECO:0000259" key="17">
    <source>
        <dbReference type="Pfam" id="PF00122"/>
    </source>
</evidence>
<dbReference type="FunFam" id="2.70.150.10:FF:000020">
    <property type="entry name" value="Copper-exporting P-type ATPase A"/>
    <property type="match status" value="1"/>
</dbReference>
<evidence type="ECO:0000256" key="4">
    <source>
        <dbReference type="ARBA" id="ARBA00022539"/>
    </source>
</evidence>
<dbReference type="InterPro" id="IPR023299">
    <property type="entry name" value="ATPase_P-typ_cyto_dom_N"/>
</dbReference>